<protein>
    <recommendedName>
        <fullName evidence="3">non-specific serine/threonine protein kinase</fullName>
        <ecNumber evidence="3">2.7.11.1</ecNumber>
    </recommendedName>
</protein>
<keyword evidence="12" id="KW-0418">Kinase</keyword>
<name>A0A3B6CC03_WHEAT</name>
<dbReference type="Gramene" id="TraesSTA2B03G01010740.1">
    <property type="protein sequence ID" value="TraesSTA2B03G01010740.1"/>
    <property type="gene ID" value="TraesSTA2B03G01010740"/>
</dbReference>
<evidence type="ECO:0000256" key="11">
    <source>
        <dbReference type="ARBA" id="ARBA00022741"/>
    </source>
</evidence>
<dbReference type="InterPro" id="IPR017441">
    <property type="entry name" value="Protein_kinase_ATP_BS"/>
</dbReference>
<feature type="chain" id="PRO_5043172268" description="non-specific serine/threonine protein kinase" evidence="23">
    <location>
        <begin position="32"/>
        <end position="969"/>
    </location>
</feature>
<keyword evidence="8 22" id="KW-0812">Transmembrane</keyword>
<dbReference type="Gramene" id="TraesNOR2B03G01029860.1">
    <property type="protein sequence ID" value="TraesNOR2B03G01029860.1"/>
    <property type="gene ID" value="TraesNOR2B03G01029860"/>
</dbReference>
<dbReference type="CDD" id="cd14066">
    <property type="entry name" value="STKc_IRAK"/>
    <property type="match status" value="1"/>
</dbReference>
<keyword evidence="16" id="KW-0675">Receptor</keyword>
<feature type="compositionally biased region" description="Polar residues" evidence="21">
    <location>
        <begin position="944"/>
        <end position="959"/>
    </location>
</feature>
<dbReference type="Pfam" id="PF08263">
    <property type="entry name" value="LRRNT_2"/>
    <property type="match status" value="1"/>
</dbReference>
<feature type="signal peptide" evidence="23">
    <location>
        <begin position="1"/>
        <end position="31"/>
    </location>
</feature>
<evidence type="ECO:0000256" key="2">
    <source>
        <dbReference type="ARBA" id="ARBA00008684"/>
    </source>
</evidence>
<dbReference type="Pfam" id="PF00560">
    <property type="entry name" value="LRR_1"/>
    <property type="match status" value="2"/>
</dbReference>
<keyword evidence="10" id="KW-0677">Repeat</keyword>
<evidence type="ECO:0000256" key="1">
    <source>
        <dbReference type="ARBA" id="ARBA00004162"/>
    </source>
</evidence>
<dbReference type="InterPro" id="IPR011009">
    <property type="entry name" value="Kinase-like_dom_sf"/>
</dbReference>
<reference evidence="25" key="2">
    <citation type="submission" date="2018-10" db="UniProtKB">
        <authorList>
            <consortium name="EnsemblPlants"/>
        </authorList>
    </citation>
    <scope>IDENTIFICATION</scope>
</reference>
<dbReference type="FunFam" id="3.80.10.10:FF:000542">
    <property type="entry name" value="Leucine-rich repeat protein kinase family protein"/>
    <property type="match status" value="1"/>
</dbReference>
<keyword evidence="14 22" id="KW-1133">Transmembrane helix</keyword>
<dbReference type="Gramene" id="TraesLDM2B03G01016400.1">
    <property type="protein sequence ID" value="TraesLDM2B03G01016400.1"/>
    <property type="gene ID" value="TraesLDM2B03G01016400"/>
</dbReference>
<proteinExistence type="inferred from homology"/>
<dbReference type="STRING" id="4565.A0A3B6CC03"/>
<evidence type="ECO:0000256" key="15">
    <source>
        <dbReference type="ARBA" id="ARBA00023136"/>
    </source>
</evidence>
<dbReference type="InterPro" id="IPR008271">
    <property type="entry name" value="Ser/Thr_kinase_AS"/>
</dbReference>
<evidence type="ECO:0000256" key="19">
    <source>
        <dbReference type="ARBA" id="ARBA00048679"/>
    </source>
</evidence>
<dbReference type="InterPro" id="IPR001245">
    <property type="entry name" value="Ser-Thr/Tyr_kinase_cat_dom"/>
</dbReference>
<keyword evidence="13 20" id="KW-0067">ATP-binding</keyword>
<sequence>MAKGEREGRLPLLLLLLLVLCLLAQSRIAAAATHPQDAAALKSLMRKWSNVPASWRKKSNDPCGDKWDGIECNGANSRVTSLNLFGMNMKGTLSDDIGSLTELRVLDLSSNKDLGGPLTPAIGKLIQLINLALIGCSFSGSVPSELGNLAQLEFFGLNSNQFTGRIPPSLGKLSKVKWLDLADNKLTGLLPNSRDNGAGLDQLLNAEHFHLNQNSLEGPIPEYMFNSSMHLKHILLDRNNFSGTIPSSIGVIPTLEVLRLNNNNFTGRVPAMNNLTKLHVLMLSNNKLSGPMPNLTDMEGLGNVDLSNNSFTPSGVPSWFTELPGLMTLTMQSVGISGKLPQKLFGLRDLQHVILNDNELNDTLDMGNNINDGLDLVDLRNNKITSVTVYSSLDSKLLKLEGNPLCTDSLLSNTLLCTDQLTEFPTMLPFSDVQCPHPFVETIFFRSPSFGDVRKFLPELHDNLSRTVSSCTPNKLGLIPYIDDVYLKVDIKACPVKQKRFNYSQVLNCFNLTLQTYKPPENFGPYYVKSHPYPFHDKASRAILIGVVTGSVLLVVGLALIGLYALRQKKRAKKLVSQNNPFASWGSTPEDIGEAPKLKSARAFTLEELKLSTNDFKQINAIGEGGYGTVYRGKLLDGQLIAIKRSKQGSMQGGLEFKTEIELLSRVHHNNLVGLVGFCFEKGEKMLVYEFISNGTLSEALYGMEGVQLDWSMRLKIALDSARGLAYLHDHANPPIIHRDIKSTNILLDSKMTAKVADFGLSLLVSDSEEGELCTNVKGTLGYLDPEYYMTQQLTAKSDVYSFGVVLLELIVAKPPIYEKKYIVREVKTALDMEDTMYCGLKDVMDPVLYKMGGLLGFPRFVTMALQCVEEVGPDRPKMNNLVREIEMIMQDNGLTPGSMSASSSFSVDSTTRTFAPRYPYSSTSTPSTTYQMDSRAFEYSGGFPSQGSLKNRNTSPKPLNSRERRLPG</sequence>
<dbReference type="AlphaFoldDB" id="A0A3B6CC03"/>
<dbReference type="Gene3D" id="3.80.10.10">
    <property type="entry name" value="Ribonuclease Inhibitor"/>
    <property type="match status" value="3"/>
</dbReference>
<evidence type="ECO:0000256" key="6">
    <source>
        <dbReference type="ARBA" id="ARBA00022614"/>
    </source>
</evidence>
<evidence type="ECO:0000256" key="5">
    <source>
        <dbReference type="ARBA" id="ARBA00022527"/>
    </source>
</evidence>
<dbReference type="PANTHER" id="PTHR45974">
    <property type="entry name" value="RECEPTOR-LIKE PROTEIN 55"/>
    <property type="match status" value="1"/>
</dbReference>
<dbReference type="SUPFAM" id="SSF52058">
    <property type="entry name" value="L domain-like"/>
    <property type="match status" value="1"/>
</dbReference>
<evidence type="ECO:0000259" key="24">
    <source>
        <dbReference type="PROSITE" id="PS50011"/>
    </source>
</evidence>
<dbReference type="InterPro" id="IPR000719">
    <property type="entry name" value="Prot_kinase_dom"/>
</dbReference>
<dbReference type="Gene3D" id="1.10.510.10">
    <property type="entry name" value="Transferase(Phosphotransferase) domain 1"/>
    <property type="match status" value="1"/>
</dbReference>
<gene>
    <name evidence="25" type="primary">LOC123046514</name>
</gene>
<dbReference type="Gramene" id="TraesMAC2B03G01013220.1">
    <property type="protein sequence ID" value="TraesMAC2B03G01013220.1"/>
    <property type="gene ID" value="TraesMAC2B03G01013220"/>
</dbReference>
<keyword evidence="11 20" id="KW-0547">Nucleotide-binding</keyword>
<dbReference type="SUPFAM" id="SSF52047">
    <property type="entry name" value="RNI-like"/>
    <property type="match status" value="1"/>
</dbReference>
<dbReference type="Gramene" id="TraesNORUn03G04709960.1">
    <property type="protein sequence ID" value="TraesNORUn03G04709960.1"/>
    <property type="gene ID" value="TraesNORUn03G04709960"/>
</dbReference>
<keyword evidence="5" id="KW-0723">Serine/threonine-protein kinase</keyword>
<dbReference type="Gramene" id="TraesCS2B02G452400.2">
    <property type="protein sequence ID" value="TraesCS2B02G452400.2"/>
    <property type="gene ID" value="TraesCS2B02G452400"/>
</dbReference>
<comment type="catalytic activity">
    <reaction evidence="19">
        <text>L-seryl-[protein] + ATP = O-phospho-L-seryl-[protein] + ADP + H(+)</text>
        <dbReference type="Rhea" id="RHEA:17989"/>
        <dbReference type="Rhea" id="RHEA-COMP:9863"/>
        <dbReference type="Rhea" id="RHEA-COMP:11604"/>
        <dbReference type="ChEBI" id="CHEBI:15378"/>
        <dbReference type="ChEBI" id="CHEBI:29999"/>
        <dbReference type="ChEBI" id="CHEBI:30616"/>
        <dbReference type="ChEBI" id="CHEBI:83421"/>
        <dbReference type="ChEBI" id="CHEBI:456216"/>
        <dbReference type="EC" id="2.7.11.1"/>
    </reaction>
</comment>
<dbReference type="PROSITE" id="PS00108">
    <property type="entry name" value="PROTEIN_KINASE_ST"/>
    <property type="match status" value="1"/>
</dbReference>
<evidence type="ECO:0000256" key="16">
    <source>
        <dbReference type="ARBA" id="ARBA00023170"/>
    </source>
</evidence>
<evidence type="ECO:0000256" key="3">
    <source>
        <dbReference type="ARBA" id="ARBA00012513"/>
    </source>
</evidence>
<feature type="region of interest" description="Disordered" evidence="21">
    <location>
        <begin position="936"/>
        <end position="969"/>
    </location>
</feature>
<comment type="catalytic activity">
    <reaction evidence="18">
        <text>L-threonyl-[protein] + ATP = O-phospho-L-threonyl-[protein] + ADP + H(+)</text>
        <dbReference type="Rhea" id="RHEA:46608"/>
        <dbReference type="Rhea" id="RHEA-COMP:11060"/>
        <dbReference type="Rhea" id="RHEA-COMP:11605"/>
        <dbReference type="ChEBI" id="CHEBI:15378"/>
        <dbReference type="ChEBI" id="CHEBI:30013"/>
        <dbReference type="ChEBI" id="CHEBI:30616"/>
        <dbReference type="ChEBI" id="CHEBI:61977"/>
        <dbReference type="ChEBI" id="CHEBI:456216"/>
        <dbReference type="EC" id="2.7.11.1"/>
    </reaction>
</comment>
<evidence type="ECO:0000256" key="12">
    <source>
        <dbReference type="ARBA" id="ARBA00022777"/>
    </source>
</evidence>
<dbReference type="SMR" id="A0A3B6CC03"/>
<dbReference type="OrthoDB" id="746038at2759"/>
<dbReference type="InterPro" id="IPR013210">
    <property type="entry name" value="LRR_N_plant-typ"/>
</dbReference>
<keyword evidence="9 23" id="KW-0732">Signal</keyword>
<keyword evidence="15 22" id="KW-0472">Membrane</keyword>
<dbReference type="Gene3D" id="3.30.200.20">
    <property type="entry name" value="Phosphorylase Kinase, domain 1"/>
    <property type="match status" value="1"/>
</dbReference>
<evidence type="ECO:0000256" key="9">
    <source>
        <dbReference type="ARBA" id="ARBA00022729"/>
    </source>
</evidence>
<organism evidence="25">
    <name type="scientific">Triticum aestivum</name>
    <name type="common">Wheat</name>
    <dbReference type="NCBI Taxonomy" id="4565"/>
    <lineage>
        <taxon>Eukaryota</taxon>
        <taxon>Viridiplantae</taxon>
        <taxon>Streptophyta</taxon>
        <taxon>Embryophyta</taxon>
        <taxon>Tracheophyta</taxon>
        <taxon>Spermatophyta</taxon>
        <taxon>Magnoliopsida</taxon>
        <taxon>Liliopsida</taxon>
        <taxon>Poales</taxon>
        <taxon>Poaceae</taxon>
        <taxon>BOP clade</taxon>
        <taxon>Pooideae</taxon>
        <taxon>Triticodae</taxon>
        <taxon>Triticeae</taxon>
        <taxon>Triticinae</taxon>
        <taxon>Triticum</taxon>
    </lineage>
</organism>
<evidence type="ECO:0000256" key="8">
    <source>
        <dbReference type="ARBA" id="ARBA00022692"/>
    </source>
</evidence>
<evidence type="ECO:0000256" key="17">
    <source>
        <dbReference type="ARBA" id="ARBA00023180"/>
    </source>
</evidence>
<keyword evidence="7" id="KW-0808">Transferase</keyword>
<dbReference type="RefSeq" id="XP_044325839.1">
    <property type="nucleotide sequence ID" value="XM_044469904.1"/>
</dbReference>
<keyword evidence="4" id="KW-1003">Cell membrane</keyword>
<feature type="domain" description="Protein kinase" evidence="24">
    <location>
        <begin position="616"/>
        <end position="889"/>
    </location>
</feature>
<dbReference type="Proteomes" id="UP000019116">
    <property type="component" value="Chromosome 2B"/>
</dbReference>
<evidence type="ECO:0000256" key="7">
    <source>
        <dbReference type="ARBA" id="ARBA00022679"/>
    </source>
</evidence>
<comment type="subcellular location">
    <subcellularLocation>
        <location evidence="1">Cell membrane</location>
        <topology evidence="1">Single-pass membrane protein</topology>
    </subcellularLocation>
</comment>
<evidence type="ECO:0000256" key="18">
    <source>
        <dbReference type="ARBA" id="ARBA00047899"/>
    </source>
</evidence>
<dbReference type="Gramene" id="TraesCS2B03G1148800.2">
    <property type="protein sequence ID" value="TraesCS2B03G1148800.2.CDS"/>
    <property type="gene ID" value="TraesCS2B03G1148800"/>
</dbReference>
<evidence type="ECO:0000256" key="13">
    <source>
        <dbReference type="ARBA" id="ARBA00022840"/>
    </source>
</evidence>
<dbReference type="PaxDb" id="4565-Traes_2BL_29F5B2711.1"/>
<dbReference type="EnsemblPlants" id="TraesCS2B02G452400.2">
    <property type="protein sequence ID" value="TraesCS2B02G452400.2"/>
    <property type="gene ID" value="TraesCS2B02G452400"/>
</dbReference>
<evidence type="ECO:0000313" key="25">
    <source>
        <dbReference type="EnsemblPlants" id="TraesCS2B02G452400.2"/>
    </source>
</evidence>
<dbReference type="GO" id="GO:0004674">
    <property type="term" value="F:protein serine/threonine kinase activity"/>
    <property type="evidence" value="ECO:0007669"/>
    <property type="project" value="UniProtKB-KW"/>
</dbReference>
<dbReference type="InterPro" id="IPR001611">
    <property type="entry name" value="Leu-rich_rpt"/>
</dbReference>
<dbReference type="InterPro" id="IPR032675">
    <property type="entry name" value="LRR_dom_sf"/>
</dbReference>
<accession>A0A3B6CC03</accession>
<feature type="binding site" evidence="20">
    <location>
        <position position="644"/>
    </location>
    <ligand>
        <name>ATP</name>
        <dbReference type="ChEBI" id="CHEBI:30616"/>
    </ligand>
</feature>
<dbReference type="PROSITE" id="PS00107">
    <property type="entry name" value="PROTEIN_KINASE_ATP"/>
    <property type="match status" value="1"/>
</dbReference>
<dbReference type="FunFam" id="3.80.10.10:FF:000363">
    <property type="entry name" value="Leucine-rich repeat family protein"/>
    <property type="match status" value="1"/>
</dbReference>
<evidence type="ECO:0000256" key="14">
    <source>
        <dbReference type="ARBA" id="ARBA00022989"/>
    </source>
</evidence>
<dbReference type="PANTHER" id="PTHR45974:SF155">
    <property type="entry name" value="PROTEIN KINASE DOMAIN-CONTAINING PROTEIN"/>
    <property type="match status" value="1"/>
</dbReference>
<feature type="transmembrane region" description="Helical" evidence="22">
    <location>
        <begin position="542"/>
        <end position="566"/>
    </location>
</feature>
<dbReference type="SMART" id="SM00220">
    <property type="entry name" value="S_TKc"/>
    <property type="match status" value="1"/>
</dbReference>
<dbReference type="OMA" id="FCHEQGE"/>
<evidence type="ECO:0000256" key="4">
    <source>
        <dbReference type="ARBA" id="ARBA00022475"/>
    </source>
</evidence>
<dbReference type="SUPFAM" id="SSF56112">
    <property type="entry name" value="Protein kinase-like (PK-like)"/>
    <property type="match status" value="1"/>
</dbReference>
<evidence type="ECO:0000313" key="26">
    <source>
        <dbReference type="Proteomes" id="UP000019116"/>
    </source>
</evidence>
<evidence type="ECO:0000256" key="21">
    <source>
        <dbReference type="SAM" id="MobiDB-lite"/>
    </source>
</evidence>
<comment type="similarity">
    <text evidence="2">Belongs to the protein kinase superfamily. Ser/Thr protein kinase family.</text>
</comment>
<evidence type="ECO:0000256" key="10">
    <source>
        <dbReference type="ARBA" id="ARBA00022737"/>
    </source>
</evidence>
<keyword evidence="6" id="KW-0433">Leucine-rich repeat</keyword>
<keyword evidence="26" id="KW-1185">Reference proteome</keyword>
<dbReference type="FunFam" id="3.30.200.20:FF:000162">
    <property type="entry name" value="Adenine nucleotide alpha hydrolase-like domain kinase"/>
    <property type="match status" value="1"/>
</dbReference>
<keyword evidence="17" id="KW-0325">Glycoprotein</keyword>
<dbReference type="FunFam" id="1.10.510.10:FF:000309">
    <property type="entry name" value="Leucine-rich repeat receptor-like protein kinase"/>
    <property type="match status" value="1"/>
</dbReference>
<dbReference type="GO" id="GO:0005524">
    <property type="term" value="F:ATP binding"/>
    <property type="evidence" value="ECO:0007669"/>
    <property type="project" value="UniProtKB-UniRule"/>
</dbReference>
<dbReference type="GeneID" id="123046514"/>
<reference evidence="25" key="1">
    <citation type="submission" date="2018-08" db="EMBL/GenBank/DDBJ databases">
        <authorList>
            <person name="Rossello M."/>
        </authorList>
    </citation>
    <scope>NUCLEOTIDE SEQUENCE [LARGE SCALE GENOMIC DNA]</scope>
    <source>
        <strain evidence="25">cv. Chinese Spring</strain>
    </source>
</reference>
<evidence type="ECO:0000256" key="23">
    <source>
        <dbReference type="SAM" id="SignalP"/>
    </source>
</evidence>
<evidence type="ECO:0000256" key="22">
    <source>
        <dbReference type="SAM" id="Phobius"/>
    </source>
</evidence>
<dbReference type="Pfam" id="PF07714">
    <property type="entry name" value="PK_Tyr_Ser-Thr"/>
    <property type="match status" value="1"/>
</dbReference>
<dbReference type="GO" id="GO:0045088">
    <property type="term" value="P:regulation of innate immune response"/>
    <property type="evidence" value="ECO:0000318"/>
    <property type="project" value="GO_Central"/>
</dbReference>
<dbReference type="GO" id="GO:0004672">
    <property type="term" value="F:protein kinase activity"/>
    <property type="evidence" value="ECO:0000318"/>
    <property type="project" value="GO_Central"/>
</dbReference>
<dbReference type="EC" id="2.7.11.1" evidence="3"/>
<dbReference type="PROSITE" id="PS50011">
    <property type="entry name" value="PROTEIN_KINASE_DOM"/>
    <property type="match status" value="1"/>
</dbReference>
<dbReference type="GO" id="GO:0005886">
    <property type="term" value="C:plasma membrane"/>
    <property type="evidence" value="ECO:0007669"/>
    <property type="project" value="UniProtKB-SubCell"/>
</dbReference>
<evidence type="ECO:0000256" key="20">
    <source>
        <dbReference type="PROSITE-ProRule" id="PRU10141"/>
    </source>
</evidence>